<evidence type="ECO:0000313" key="1">
    <source>
        <dbReference type="EMBL" id="KAF5092118.1"/>
    </source>
</evidence>
<accession>A0ACB6UXJ6</accession>
<evidence type="ECO:0000313" key="2">
    <source>
        <dbReference type="Proteomes" id="UP000744676"/>
    </source>
</evidence>
<feature type="non-terminal residue" evidence="1">
    <location>
        <position position="1"/>
    </location>
</feature>
<sequence length="216" mass="24139">VLSVGNSAVYGCSRTISALSAQGHAPKIFSYIDRRGRPVFGILLSGLIGLLCFVAASDKEPEVFAWLMALTGLSTIFTWGSICICHIRFRAAMKVQGRSETELAYKSQVGLLGSYFGVVFNFLVLVAQFWTGLFPIGSPKADASAFFQAYLAAPIVLVCFVFFKIWKKTKFVSLQDMDLDTGRREVDNEAILAETAEEKAYLRSQNFMRRTWHFWC</sequence>
<protein>
    <submittedName>
        <fullName evidence="1">Uncharacterized protein</fullName>
    </submittedName>
</protein>
<keyword evidence="2" id="KW-1185">Reference proteome</keyword>
<gene>
    <name evidence="1" type="ORF">D0Z00_004719</name>
</gene>
<comment type="caution">
    <text evidence="1">The sequence shown here is derived from an EMBL/GenBank/DDBJ whole genome shotgun (WGS) entry which is preliminary data.</text>
</comment>
<dbReference type="Proteomes" id="UP000744676">
    <property type="component" value="Unassembled WGS sequence"/>
</dbReference>
<name>A0ACB6UXJ6_9ASCO</name>
<dbReference type="EMBL" id="QVQA01000590">
    <property type="protein sequence ID" value="KAF5092118.1"/>
    <property type="molecule type" value="Genomic_DNA"/>
</dbReference>
<proteinExistence type="predicted"/>
<organism evidence="1 2">
    <name type="scientific">Geotrichum galactomycetum</name>
    <dbReference type="NCBI Taxonomy" id="27317"/>
    <lineage>
        <taxon>Eukaryota</taxon>
        <taxon>Fungi</taxon>
        <taxon>Dikarya</taxon>
        <taxon>Ascomycota</taxon>
        <taxon>Saccharomycotina</taxon>
        <taxon>Dipodascomycetes</taxon>
        <taxon>Dipodascales</taxon>
        <taxon>Dipodascaceae</taxon>
        <taxon>Geotrichum</taxon>
    </lineage>
</organism>
<reference evidence="1 2" key="1">
    <citation type="journal article" date="2020" name="Front. Microbiol.">
        <title>Phenotypic and Genetic Characterization of the Cheese Ripening Yeast Geotrichum candidum.</title>
        <authorList>
            <person name="Perkins V."/>
            <person name="Vignola S."/>
            <person name="Lessard M.H."/>
            <person name="Plante P.L."/>
            <person name="Corbeil J."/>
            <person name="Dugat-Bony E."/>
            <person name="Frenette M."/>
            <person name="Labrie S."/>
        </authorList>
    </citation>
    <scope>NUCLEOTIDE SEQUENCE [LARGE SCALE GENOMIC DNA]</scope>
    <source>
        <strain evidence="1 2">LMA-1147</strain>
    </source>
</reference>